<dbReference type="InterPro" id="IPR046347">
    <property type="entry name" value="bZIP_sf"/>
</dbReference>
<proteinExistence type="predicted"/>
<dbReference type="GeneID" id="41970869"/>
<dbReference type="SUPFAM" id="SSF57959">
    <property type="entry name" value="Leucine zipper domain"/>
    <property type="match status" value="1"/>
</dbReference>
<reference evidence="2 3" key="1">
    <citation type="submission" date="2019-06" db="EMBL/GenBank/DDBJ databases">
        <title>Draft genome sequence of the filamentous fungus Phialemoniopsis curvata isolated from diesel fuel.</title>
        <authorList>
            <person name="Varaljay V.A."/>
            <person name="Lyon W.J."/>
            <person name="Crouch A.L."/>
            <person name="Drake C.E."/>
            <person name="Hollomon J.M."/>
            <person name="Nadeau L.J."/>
            <person name="Nunn H.S."/>
            <person name="Stevenson B.S."/>
            <person name="Bojanowski C.L."/>
            <person name="Crookes-Goodson W.J."/>
        </authorList>
    </citation>
    <scope>NUCLEOTIDE SEQUENCE [LARGE SCALE GENOMIC DNA]</scope>
    <source>
        <strain evidence="2 3">D216</strain>
    </source>
</reference>
<dbReference type="AlphaFoldDB" id="A0A507BJQ2"/>
<sequence>MPPPPGPHTAPSPISGGGAVPVLANSTTSGTSPASVAESSEGSYSASAGGMSSKALELQRKRARDRKSQQAMRDRTKWTIANLSEQVAFLSQVLDERTRDLGLLDTRVRMLETENAHLRAQNAALQLSLMGNDGQGAQAVSPGAAPGPSAAVAPGGAMLAAGQSPPARPKLPWELPPLNSPPSCLADQILQGFIRAKLERRSFILPGQAANEALSYSPKINLGSLLEKDKTGGDDISNLVGDIIRSYLEIDTLPKQVAVYYVMQALLKWMVLLDKKSWELLPPWLRPIPAQLSNHHAAWIDRLPWPEVRKYLILEHPEITLDDFAATYSSSFTISWPYEHSHVLLVTKSSPLGEEETTINPVYEEHIRQLKNWNVGKAFREQWPEIAKLIDESHL</sequence>
<dbReference type="RefSeq" id="XP_030998571.1">
    <property type="nucleotide sequence ID" value="XM_031137721.1"/>
</dbReference>
<comment type="caution">
    <text evidence="2">The sequence shown here is derived from an EMBL/GenBank/DDBJ whole genome shotgun (WGS) entry which is preliminary data.</text>
</comment>
<evidence type="ECO:0000256" key="1">
    <source>
        <dbReference type="SAM" id="MobiDB-lite"/>
    </source>
</evidence>
<feature type="compositionally biased region" description="Polar residues" evidence="1">
    <location>
        <begin position="24"/>
        <end position="33"/>
    </location>
</feature>
<name>A0A507BJQ2_9PEZI</name>
<evidence type="ECO:0008006" key="4">
    <source>
        <dbReference type="Google" id="ProtNLM"/>
    </source>
</evidence>
<dbReference type="PANTHER" id="PTHR37012">
    <property type="entry name" value="B-ZIP TRANSCRIPTION FACTOR (EUROFUNG)-RELATED"/>
    <property type="match status" value="1"/>
</dbReference>
<dbReference type="CDD" id="cd14688">
    <property type="entry name" value="bZIP_YAP"/>
    <property type="match status" value="1"/>
</dbReference>
<evidence type="ECO:0000313" key="3">
    <source>
        <dbReference type="Proteomes" id="UP000319257"/>
    </source>
</evidence>
<feature type="region of interest" description="Disordered" evidence="1">
    <location>
        <begin position="1"/>
        <end position="73"/>
    </location>
</feature>
<dbReference type="PANTHER" id="PTHR37012:SF2">
    <property type="entry name" value="BZIP DOMAIN-CONTAINING PROTEIN-RELATED"/>
    <property type="match status" value="1"/>
</dbReference>
<dbReference type="OrthoDB" id="2985014at2759"/>
<dbReference type="InParanoid" id="A0A507BJQ2"/>
<accession>A0A507BJQ2</accession>
<organism evidence="2 3">
    <name type="scientific">Thyridium curvatum</name>
    <dbReference type="NCBI Taxonomy" id="1093900"/>
    <lineage>
        <taxon>Eukaryota</taxon>
        <taxon>Fungi</taxon>
        <taxon>Dikarya</taxon>
        <taxon>Ascomycota</taxon>
        <taxon>Pezizomycotina</taxon>
        <taxon>Sordariomycetes</taxon>
        <taxon>Sordariomycetidae</taxon>
        <taxon>Thyridiales</taxon>
        <taxon>Thyridiaceae</taxon>
        <taxon>Thyridium</taxon>
    </lineage>
</organism>
<dbReference type="Proteomes" id="UP000319257">
    <property type="component" value="Unassembled WGS sequence"/>
</dbReference>
<keyword evidence="3" id="KW-1185">Reference proteome</keyword>
<dbReference type="GO" id="GO:0003700">
    <property type="term" value="F:DNA-binding transcription factor activity"/>
    <property type="evidence" value="ECO:0007669"/>
    <property type="project" value="InterPro"/>
</dbReference>
<dbReference type="Pfam" id="PF11905">
    <property type="entry name" value="DUF3425"/>
    <property type="match status" value="1"/>
</dbReference>
<feature type="region of interest" description="Disordered" evidence="1">
    <location>
        <begin position="138"/>
        <end position="170"/>
    </location>
</feature>
<dbReference type="InterPro" id="IPR021833">
    <property type="entry name" value="DUF3425"/>
</dbReference>
<feature type="compositionally biased region" description="Low complexity" evidence="1">
    <location>
        <begin position="34"/>
        <end position="55"/>
    </location>
</feature>
<protein>
    <recommendedName>
        <fullName evidence="4">BZIP transcription factor</fullName>
    </recommendedName>
</protein>
<gene>
    <name evidence="2" type="ORF">E0L32_003422</name>
</gene>
<dbReference type="EMBL" id="SKBQ01000015">
    <property type="protein sequence ID" value="TPX16860.1"/>
    <property type="molecule type" value="Genomic_DNA"/>
</dbReference>
<feature type="compositionally biased region" description="Low complexity" evidence="1">
    <location>
        <begin position="138"/>
        <end position="162"/>
    </location>
</feature>
<feature type="compositionally biased region" description="Pro residues" evidence="1">
    <location>
        <begin position="1"/>
        <end position="10"/>
    </location>
</feature>
<evidence type="ECO:0000313" key="2">
    <source>
        <dbReference type="EMBL" id="TPX16860.1"/>
    </source>
</evidence>